<dbReference type="Gene3D" id="3.40.50.11440">
    <property type="match status" value="1"/>
</dbReference>
<dbReference type="EMBL" id="JXXK01000001">
    <property type="protein sequence ID" value="KJF41261.1"/>
    <property type="molecule type" value="Genomic_DNA"/>
</dbReference>
<evidence type="ECO:0000313" key="4">
    <source>
        <dbReference type="Proteomes" id="UP000032483"/>
    </source>
</evidence>
<name>A0A0D8J424_9FIRM</name>
<dbReference type="GeneID" id="42855020"/>
<reference evidence="2" key="1">
    <citation type="submission" date="2015-02" db="EMBL/GenBank/DDBJ databases">
        <title>A novel member of the family Ruminococcaceae isolated from human feces.</title>
        <authorList>
            <person name="Shkoporov A.N."/>
            <person name="Chaplin A.V."/>
            <person name="Motuzova O.V."/>
            <person name="Kafarskaia L.I."/>
            <person name="Khokhlova E.V."/>
            <person name="Efimov B.A."/>
        </authorList>
    </citation>
    <scope>NUCLEOTIDE SEQUENCE [LARGE SCALE GENOMIC DNA]</scope>
    <source>
        <strain evidence="2">585-1</strain>
    </source>
</reference>
<dbReference type="Proteomes" id="UP000472755">
    <property type="component" value="Unassembled WGS sequence"/>
</dbReference>
<dbReference type="Proteomes" id="UP000032483">
    <property type="component" value="Unassembled WGS sequence"/>
</dbReference>
<dbReference type="AlphaFoldDB" id="A0A0D8J424"/>
<dbReference type="Pfam" id="PF04015">
    <property type="entry name" value="DUF362"/>
    <property type="match status" value="1"/>
</dbReference>
<dbReference type="InterPro" id="IPR007160">
    <property type="entry name" value="DUF362"/>
</dbReference>
<comment type="caution">
    <text evidence="2">The sequence shown here is derived from an EMBL/GenBank/DDBJ whole genome shotgun (WGS) entry which is preliminary data.</text>
</comment>
<accession>A0A0D8J424</accession>
<evidence type="ECO:0000313" key="3">
    <source>
        <dbReference type="EMBL" id="MTS29401.1"/>
    </source>
</evidence>
<organism evidence="2 4">
    <name type="scientific">Ruthenibacterium lactatiformans</name>
    <dbReference type="NCBI Taxonomy" id="1550024"/>
    <lineage>
        <taxon>Bacteria</taxon>
        <taxon>Bacillati</taxon>
        <taxon>Bacillota</taxon>
        <taxon>Clostridia</taxon>
        <taxon>Eubacteriales</taxon>
        <taxon>Oscillospiraceae</taxon>
        <taxon>Ruthenibacterium</taxon>
    </lineage>
</organism>
<feature type="domain" description="DUF362" evidence="1">
    <location>
        <begin position="33"/>
        <end position="244"/>
    </location>
</feature>
<evidence type="ECO:0000259" key="1">
    <source>
        <dbReference type="Pfam" id="PF04015"/>
    </source>
</evidence>
<keyword evidence="4" id="KW-1185">Reference proteome</keyword>
<gene>
    <name evidence="3" type="ORF">GMD59_19360</name>
    <name evidence="2" type="ORF">TQ39_00010</name>
</gene>
<dbReference type="RefSeq" id="WP_009325577.1">
    <property type="nucleotide sequence ID" value="NZ_DAWBJP010000042.1"/>
</dbReference>
<proteinExistence type="predicted"/>
<dbReference type="EMBL" id="WMZU01000082">
    <property type="protein sequence ID" value="MTS29401.1"/>
    <property type="molecule type" value="Genomic_DNA"/>
</dbReference>
<sequence>MAKARVYFTREITPQAMDRLYDALGIRLSGKTAVKISTGEPGGHNFLQPALIGPLTERLHGTIVECNTAYEGRRNTTQEHWKAIQEHGFLDIAPCDIMDETGELALPVTNGMHLQENFVGAHLRNYDSMLVLSHFKGHMMGGFGGALKNISIGIASVHGKAHIHGVGVPEELWTADHNSFLECMADAAKSVVEYLGRRNMAFINVANRLSVDCDCDAHPHEPEMADIGVFASLDPVALDQACVDAVYASPDPGKAALIERMESRNGIHTVETACALGIGVREYELIYLD</sequence>
<evidence type="ECO:0000313" key="2">
    <source>
        <dbReference type="EMBL" id="KJF41261.1"/>
    </source>
</evidence>
<protein>
    <submittedName>
        <fullName evidence="3">DUF362 domain-containing protein</fullName>
    </submittedName>
    <submittedName>
        <fullName evidence="2">Ferredoxin</fullName>
    </submittedName>
</protein>
<reference evidence="3 5" key="2">
    <citation type="journal article" date="2019" name="Nat. Med.">
        <title>A library of human gut bacterial isolates paired with longitudinal multiomics data enables mechanistic microbiome research.</title>
        <authorList>
            <person name="Poyet M."/>
            <person name="Groussin M."/>
            <person name="Gibbons S.M."/>
            <person name="Avila-Pacheco J."/>
            <person name="Jiang X."/>
            <person name="Kearney S.M."/>
            <person name="Perrotta A.R."/>
            <person name="Berdy B."/>
            <person name="Zhao S."/>
            <person name="Lieberman T.D."/>
            <person name="Swanson P.K."/>
            <person name="Smith M."/>
            <person name="Roesemann S."/>
            <person name="Alexander J.E."/>
            <person name="Rich S.A."/>
            <person name="Livny J."/>
            <person name="Vlamakis H."/>
            <person name="Clish C."/>
            <person name="Bullock K."/>
            <person name="Deik A."/>
            <person name="Scott J."/>
            <person name="Pierce K.A."/>
            <person name="Xavier R.J."/>
            <person name="Alm E.J."/>
        </authorList>
    </citation>
    <scope>NUCLEOTIDE SEQUENCE [LARGE SCALE GENOMIC DNA]</scope>
    <source>
        <strain evidence="3 5">BIOML-A4</strain>
    </source>
</reference>
<evidence type="ECO:0000313" key="5">
    <source>
        <dbReference type="Proteomes" id="UP000472755"/>
    </source>
</evidence>
<dbReference type="PATRIC" id="fig|1550024.3.peg.2"/>